<reference evidence="1" key="1">
    <citation type="submission" date="2020-02" db="EMBL/GenBank/DDBJ databases">
        <authorList>
            <person name="Meier V. D."/>
        </authorList>
    </citation>
    <scope>NUCLEOTIDE SEQUENCE</scope>
    <source>
        <strain evidence="1">AVDCRST_MAG89</strain>
    </source>
</reference>
<accession>A0A6J4LA17</accession>
<gene>
    <name evidence="1" type="ORF">AVDCRST_MAG89-1988</name>
</gene>
<protein>
    <submittedName>
        <fullName evidence="1">Uncharacterized protein</fullName>
    </submittedName>
</protein>
<dbReference type="EMBL" id="CADCTV010000422">
    <property type="protein sequence ID" value="CAA9327947.1"/>
    <property type="molecule type" value="Genomic_DNA"/>
</dbReference>
<dbReference type="AlphaFoldDB" id="A0A6J4LA17"/>
<proteinExistence type="predicted"/>
<organism evidence="1">
    <name type="scientific">uncultured Gemmatimonadota bacterium</name>
    <dbReference type="NCBI Taxonomy" id="203437"/>
    <lineage>
        <taxon>Bacteria</taxon>
        <taxon>Pseudomonadati</taxon>
        <taxon>Gemmatimonadota</taxon>
        <taxon>environmental samples</taxon>
    </lineage>
</organism>
<sequence>MGIWLSREYALNFCSSVAPSCTRFLVRGKPTQLLHTPVRPLCDLSMKSPR</sequence>
<evidence type="ECO:0000313" key="1">
    <source>
        <dbReference type="EMBL" id="CAA9327947.1"/>
    </source>
</evidence>
<name>A0A6J4LA17_9BACT</name>